<dbReference type="EMBL" id="CP039690">
    <property type="protein sequence ID" value="QCI65635.1"/>
    <property type="molecule type" value="Genomic_DNA"/>
</dbReference>
<dbReference type="Proteomes" id="UP000298781">
    <property type="component" value="Chromosome"/>
</dbReference>
<evidence type="ECO:0000313" key="1">
    <source>
        <dbReference type="EMBL" id="QCI65635.1"/>
    </source>
</evidence>
<dbReference type="InterPro" id="IPR053738">
    <property type="entry name" value="Lambda_capsid_assembly"/>
</dbReference>
<proteinExistence type="predicted"/>
<reference evidence="1 2" key="1">
    <citation type="submission" date="2019-04" db="EMBL/GenBank/DDBJ databases">
        <title>Phreatobacter aquaticus sp. nov.</title>
        <authorList>
            <person name="Choi A."/>
        </authorList>
    </citation>
    <scope>NUCLEOTIDE SEQUENCE [LARGE SCALE GENOMIC DNA]</scope>
    <source>
        <strain evidence="1 2">KCTC 52518</strain>
    </source>
</reference>
<dbReference type="Pfam" id="PF03864">
    <property type="entry name" value="Phage_cap_E"/>
    <property type="match status" value="1"/>
</dbReference>
<dbReference type="AlphaFoldDB" id="A0A4D7B2W1"/>
<keyword evidence="2" id="KW-1185">Reference proteome</keyword>
<evidence type="ECO:0000313" key="2">
    <source>
        <dbReference type="Proteomes" id="UP000298781"/>
    </source>
</evidence>
<dbReference type="OrthoDB" id="5449178at2"/>
<organism evidence="1 2">
    <name type="scientific">Phreatobacter stygius</name>
    <dbReference type="NCBI Taxonomy" id="1940610"/>
    <lineage>
        <taxon>Bacteria</taxon>
        <taxon>Pseudomonadati</taxon>
        <taxon>Pseudomonadota</taxon>
        <taxon>Alphaproteobacteria</taxon>
        <taxon>Hyphomicrobiales</taxon>
        <taxon>Phreatobacteraceae</taxon>
        <taxon>Phreatobacter</taxon>
    </lineage>
</organism>
<protein>
    <recommendedName>
        <fullName evidence="3">Major capsid protein</fullName>
    </recommendedName>
</protein>
<dbReference type="RefSeq" id="WP_136961081.1">
    <property type="nucleotide sequence ID" value="NZ_CP039690.1"/>
</dbReference>
<accession>A0A4D7B2W1</accession>
<dbReference type="InterPro" id="IPR005564">
    <property type="entry name" value="Major_capsid_GpE"/>
</dbReference>
<gene>
    <name evidence="1" type="ORF">E8M01_16325</name>
</gene>
<dbReference type="Gene3D" id="3.90.1690.10">
    <property type="entry name" value="phage-related protein like domain"/>
    <property type="match status" value="1"/>
</dbReference>
<evidence type="ECO:0008006" key="3">
    <source>
        <dbReference type="Google" id="ProtNLM"/>
    </source>
</evidence>
<sequence length="313" mass="34236">MRGMTTQQAGIVDVVLTNYARGYSNQEFIAHRVAPNVDVPARNIRLLKFGKEGFRKLNTRRAPGAPILTVQYGYASDPIALAQDALQGLVPVESQEEAARVPGIDMGQQAITMVLDSLDLGNEIDTANMVRSAASYAASNKLALAGADRWTDPASDPKAVIDAGKEAVRRQVGRYPNKLTLGAPVFNALSNHPKIKEQFKYTSADSITEAMLARYFNIEEVIVGKAVYLPDGTADNAAATDIWGNDAILAYVPKGANWMVPAFAYTYRLRGYPMVEAPWYDRDIKSWKYPTTVERRPYLVGADAGYLIQTAVG</sequence>
<dbReference type="KEGG" id="pstg:E8M01_16325"/>
<name>A0A4D7B2W1_9HYPH</name>